<keyword evidence="2" id="KW-1185">Reference proteome</keyword>
<dbReference type="Proteomes" id="UP000789366">
    <property type="component" value="Unassembled WGS sequence"/>
</dbReference>
<gene>
    <name evidence="1" type="ORF">SPELUC_LOCUS9861</name>
</gene>
<comment type="caution">
    <text evidence="1">The sequence shown here is derived from an EMBL/GenBank/DDBJ whole genome shotgun (WGS) entry which is preliminary data.</text>
</comment>
<protein>
    <submittedName>
        <fullName evidence="1">8713_t:CDS:1</fullName>
    </submittedName>
</protein>
<proteinExistence type="predicted"/>
<sequence length="374" mass="43337">FLRSKQLKNDKAQRYNAKCTYCAQIFEARKEAITNHMLNLCCKISAESKILYSRTVNKKKSEEVTEVPTHKAVLALENNIKTGLQTFCETRWYSLSKVCLSVQTYENGHRHFFENEQFTTVLRYIVDAIVKLESNNTTLGDIFAELLFIYKKLKSSEFEDFDYGLIDHAKNISFTCDQATQISQNLLNYYNNEPSFNLTTLEPQAYWKHISYQAGALKILALKIFAIHPHSAGVEQLFSHMSMTKTKIRNRLATSTLKIISQINLALSIEVPKKNPTKKLVEKDKDIDDLDNYYEELFSSDFTDEENNELEFSHVQEISLESIQNNSESFMKEFINFDIIEELITISDKVNQNIDKNENTSNWTLDDNLNTDNK</sequence>
<name>A0ACA9NVZ9_9GLOM</name>
<dbReference type="EMBL" id="CAJVPW010017143">
    <property type="protein sequence ID" value="CAG8675010.1"/>
    <property type="molecule type" value="Genomic_DNA"/>
</dbReference>
<accession>A0ACA9NVZ9</accession>
<reference evidence="1" key="1">
    <citation type="submission" date="2021-06" db="EMBL/GenBank/DDBJ databases">
        <authorList>
            <person name="Kallberg Y."/>
            <person name="Tangrot J."/>
            <person name="Rosling A."/>
        </authorList>
    </citation>
    <scope>NUCLEOTIDE SEQUENCE</scope>
    <source>
        <strain evidence="1">28 12/20/2015</strain>
    </source>
</reference>
<feature type="non-terminal residue" evidence="1">
    <location>
        <position position="1"/>
    </location>
</feature>
<evidence type="ECO:0000313" key="2">
    <source>
        <dbReference type="Proteomes" id="UP000789366"/>
    </source>
</evidence>
<organism evidence="1 2">
    <name type="scientific">Cetraspora pellucida</name>
    <dbReference type="NCBI Taxonomy" id="1433469"/>
    <lineage>
        <taxon>Eukaryota</taxon>
        <taxon>Fungi</taxon>
        <taxon>Fungi incertae sedis</taxon>
        <taxon>Mucoromycota</taxon>
        <taxon>Glomeromycotina</taxon>
        <taxon>Glomeromycetes</taxon>
        <taxon>Diversisporales</taxon>
        <taxon>Gigasporaceae</taxon>
        <taxon>Cetraspora</taxon>
    </lineage>
</organism>
<evidence type="ECO:0000313" key="1">
    <source>
        <dbReference type="EMBL" id="CAG8675010.1"/>
    </source>
</evidence>